<name>A0A158FSJ7_9BURK</name>
<proteinExistence type="predicted"/>
<dbReference type="STRING" id="326475.AWB66_01191"/>
<accession>A0A158FSJ7</accession>
<dbReference type="AlphaFoldDB" id="A0A158FSJ7"/>
<dbReference type="Proteomes" id="UP000054717">
    <property type="component" value="Unassembled WGS sequence"/>
</dbReference>
<sequence>MRCSLHGDVFAAFKRACEEQEFELAKHLLRALEAIARQQANSDQLDAAYALLTTPCGRPLRVHASRKKAGSN</sequence>
<gene>
    <name evidence="1" type="ORF">AWB66_01191</name>
</gene>
<evidence type="ECO:0000313" key="2">
    <source>
        <dbReference type="Proteomes" id="UP000054717"/>
    </source>
</evidence>
<organism evidence="1 2">
    <name type="scientific">Caballeronia telluris</name>
    <dbReference type="NCBI Taxonomy" id="326475"/>
    <lineage>
        <taxon>Bacteria</taxon>
        <taxon>Pseudomonadati</taxon>
        <taxon>Pseudomonadota</taxon>
        <taxon>Betaproteobacteria</taxon>
        <taxon>Burkholderiales</taxon>
        <taxon>Burkholderiaceae</taxon>
        <taxon>Caballeronia</taxon>
    </lineage>
</organism>
<dbReference type="EMBL" id="FCNZ02000003">
    <property type="protein sequence ID" value="SAL22180.1"/>
    <property type="molecule type" value="Genomic_DNA"/>
</dbReference>
<comment type="caution">
    <text evidence="1">The sequence shown here is derived from an EMBL/GenBank/DDBJ whole genome shotgun (WGS) entry which is preliminary data.</text>
</comment>
<dbReference type="RefSeq" id="WP_087629330.1">
    <property type="nucleotide sequence ID" value="NZ_FCNZ02000003.1"/>
</dbReference>
<evidence type="ECO:0000313" key="1">
    <source>
        <dbReference type="EMBL" id="SAL22180.1"/>
    </source>
</evidence>
<protein>
    <submittedName>
        <fullName evidence="1">Uncharacterized protein</fullName>
    </submittedName>
</protein>
<keyword evidence="2" id="KW-1185">Reference proteome</keyword>
<reference evidence="1" key="1">
    <citation type="submission" date="2016-01" db="EMBL/GenBank/DDBJ databases">
        <authorList>
            <person name="Peeters Charlotte."/>
        </authorList>
    </citation>
    <scope>NUCLEOTIDE SEQUENCE</scope>
    <source>
        <strain evidence="1">LMG 22936</strain>
    </source>
</reference>